<name>A0ABU5MEZ7_9GAMM</name>
<dbReference type="EMBL" id="JAXUAC010000007">
    <property type="protein sequence ID" value="MDZ7511340.1"/>
    <property type="molecule type" value="Genomic_DNA"/>
</dbReference>
<organism evidence="1 2">
    <name type="scientific">Stenotrophomonas muris</name>
    <dbReference type="NCBI Taxonomy" id="2963283"/>
    <lineage>
        <taxon>Bacteria</taxon>
        <taxon>Pseudomonadati</taxon>
        <taxon>Pseudomonadota</taxon>
        <taxon>Gammaproteobacteria</taxon>
        <taxon>Lysobacterales</taxon>
        <taxon>Lysobacteraceae</taxon>
        <taxon>Stenotrophomonas</taxon>
    </lineage>
</organism>
<comment type="caution">
    <text evidence="1">The sequence shown here is derived from an EMBL/GenBank/DDBJ whole genome shotgun (WGS) entry which is preliminary data.</text>
</comment>
<sequence length="82" mass="8961">MSIQFNPDDGVVRVEMCVRGGKEGDLSRYIASGALRTLDSIAAMDQGPARRKLISCLIQQARSLKRNEDELRLAARAGSAKQ</sequence>
<evidence type="ECO:0000313" key="1">
    <source>
        <dbReference type="EMBL" id="MDZ7511340.1"/>
    </source>
</evidence>
<keyword evidence="2" id="KW-1185">Reference proteome</keyword>
<proteinExistence type="predicted"/>
<accession>A0ABU5MEZ7</accession>
<dbReference type="Proteomes" id="UP001290894">
    <property type="component" value="Unassembled WGS sequence"/>
</dbReference>
<evidence type="ECO:0000313" key="2">
    <source>
        <dbReference type="Proteomes" id="UP001290894"/>
    </source>
</evidence>
<gene>
    <name evidence="1" type="ORF">U5F72_05900</name>
</gene>
<dbReference type="RefSeq" id="WP_322546782.1">
    <property type="nucleotide sequence ID" value="NZ_JAXUAC010000007.1"/>
</dbReference>
<evidence type="ECO:0008006" key="3">
    <source>
        <dbReference type="Google" id="ProtNLM"/>
    </source>
</evidence>
<protein>
    <recommendedName>
        <fullName evidence="3">DUF1488 domain-containing protein</fullName>
    </recommendedName>
</protein>
<reference evidence="1 2" key="1">
    <citation type="submission" date="2023-12" db="EMBL/GenBank/DDBJ databases">
        <title>'Antibacterial potential of Stenotrophomonas maltophilia cystic fibrosis isolates' (manuscript under preparation).</title>
        <authorList>
            <person name="Crisan C.V."/>
            <person name="Pettis M."/>
            <person name="Goldberg J.B."/>
        </authorList>
    </citation>
    <scope>NUCLEOTIDE SEQUENCE [LARGE SCALE GENOMIC DNA]</scope>
    <source>
        <strain evidence="1 2">CCV155</strain>
    </source>
</reference>